<evidence type="ECO:0000313" key="2">
    <source>
        <dbReference type="Proteomes" id="UP001482620"/>
    </source>
</evidence>
<organism evidence="1 2">
    <name type="scientific">Ilyodon furcidens</name>
    <name type="common">goldbreast splitfin</name>
    <dbReference type="NCBI Taxonomy" id="33524"/>
    <lineage>
        <taxon>Eukaryota</taxon>
        <taxon>Metazoa</taxon>
        <taxon>Chordata</taxon>
        <taxon>Craniata</taxon>
        <taxon>Vertebrata</taxon>
        <taxon>Euteleostomi</taxon>
        <taxon>Actinopterygii</taxon>
        <taxon>Neopterygii</taxon>
        <taxon>Teleostei</taxon>
        <taxon>Neoteleostei</taxon>
        <taxon>Acanthomorphata</taxon>
        <taxon>Ovalentaria</taxon>
        <taxon>Atherinomorphae</taxon>
        <taxon>Cyprinodontiformes</taxon>
        <taxon>Goodeidae</taxon>
        <taxon>Ilyodon</taxon>
    </lineage>
</organism>
<name>A0ABV0UBA9_9TELE</name>
<proteinExistence type="predicted"/>
<dbReference type="EMBL" id="JAHRIQ010065290">
    <property type="protein sequence ID" value="MEQ2242492.1"/>
    <property type="molecule type" value="Genomic_DNA"/>
</dbReference>
<reference evidence="1 2" key="1">
    <citation type="submission" date="2021-06" db="EMBL/GenBank/DDBJ databases">
        <authorList>
            <person name="Palmer J.M."/>
        </authorList>
    </citation>
    <scope>NUCLEOTIDE SEQUENCE [LARGE SCALE GENOMIC DNA]</scope>
    <source>
        <strain evidence="2">if_2019</strain>
        <tissue evidence="1">Muscle</tissue>
    </source>
</reference>
<keyword evidence="2" id="KW-1185">Reference proteome</keyword>
<accession>A0ABV0UBA9</accession>
<comment type="caution">
    <text evidence="1">The sequence shown here is derived from an EMBL/GenBank/DDBJ whole genome shotgun (WGS) entry which is preliminary data.</text>
</comment>
<sequence length="106" mass="11966">MKRGSFCLVGKHSQPVGLSRMPSDPTPGSFKFHRSLFNSARAVLNRTPSVRGACPFKLNDLCTLTCQTGRFIYMYGWISAMHIEVLQGLVHYFFSLDFKIKALFTS</sequence>
<protein>
    <submittedName>
        <fullName evidence="1">Uncharacterized protein</fullName>
    </submittedName>
</protein>
<evidence type="ECO:0000313" key="1">
    <source>
        <dbReference type="EMBL" id="MEQ2242492.1"/>
    </source>
</evidence>
<dbReference type="Proteomes" id="UP001482620">
    <property type="component" value="Unassembled WGS sequence"/>
</dbReference>
<gene>
    <name evidence="1" type="ORF">ILYODFUR_036384</name>
</gene>